<evidence type="ECO:0000313" key="15">
    <source>
        <dbReference type="Proteomes" id="UP000269431"/>
    </source>
</evidence>
<dbReference type="Proteomes" id="UP000033085">
    <property type="component" value="Chromosome"/>
</dbReference>
<dbReference type="Proteomes" id="UP000273194">
    <property type="component" value="Chromosome"/>
</dbReference>
<evidence type="ECO:0000313" key="19">
    <source>
        <dbReference type="Proteomes" id="UP000278715"/>
    </source>
</evidence>
<dbReference type="OMA" id="NYLAWCS"/>
<dbReference type="Proteomes" id="UP000282269">
    <property type="component" value="Chromosome"/>
</dbReference>
<dbReference type="EMBL" id="CP033241">
    <property type="protein sequence ID" value="AZF84806.1"/>
    <property type="molecule type" value="Genomic_DNA"/>
</dbReference>
<dbReference type="GeneID" id="1454395"/>
<name>A0A0E3GVI3_SACSO</name>
<reference evidence="14 15" key="2">
    <citation type="journal article" date="2018" name="Proc. Natl. Acad. Sci. U.S.A.">
        <title>Nonmutational mechanism of inheritance in the Archaeon Sulfolobus solfataricus.</title>
        <authorList>
            <person name="Payne S."/>
            <person name="McCarthy S."/>
            <person name="Johnson T."/>
            <person name="North E."/>
            <person name="Blum P."/>
        </authorList>
    </citation>
    <scope>NUCLEOTIDE SEQUENCE [LARGE SCALE GENOMIC DNA]</scope>
    <source>
        <strain evidence="5 14">SARC-H</strain>
        <strain evidence="6 18">SARC-I</strain>
        <strain evidence="8 19">SARC-N</strain>
        <strain evidence="9 20">SARC-O</strain>
        <strain evidence="10 15">SUL120</strain>
        <strain evidence="4 16">SULG</strain>
        <strain evidence="7 17">SULM</strain>
    </source>
</reference>
<dbReference type="EMBL" id="CP011057">
    <property type="protein sequence ID" value="AKA80062.1"/>
    <property type="molecule type" value="Genomic_DNA"/>
</dbReference>
<evidence type="ECO:0000313" key="13">
    <source>
        <dbReference type="Proteomes" id="UP000033106"/>
    </source>
</evidence>
<dbReference type="KEGG" id="ssol:SULB_2561"/>
<evidence type="ECO:0000313" key="1">
    <source>
        <dbReference type="EMBL" id="AKA74677.1"/>
    </source>
</evidence>
<evidence type="ECO:0000313" key="8">
    <source>
        <dbReference type="EMBL" id="AZF79609.1"/>
    </source>
</evidence>
<dbReference type="Proteomes" id="UP000033057">
    <property type="component" value="Chromosome"/>
</dbReference>
<dbReference type="EMBL" id="CP033239">
    <property type="protein sequence ID" value="AZF79609.1"/>
    <property type="molecule type" value="Genomic_DNA"/>
</dbReference>
<reference evidence="2" key="3">
    <citation type="submission" date="2018-10" db="EMBL/GenBank/DDBJ databases">
        <authorList>
            <person name="McCarthy S."/>
            <person name="Gradnigo J."/>
            <person name="Johnson T."/>
            <person name="Payne S."/>
            <person name="Lipzen A."/>
            <person name="Schackwitz W."/>
            <person name="Martin J."/>
            <person name="Moriyama E."/>
            <person name="Blum P."/>
        </authorList>
    </citation>
    <scope>NUCLEOTIDE SEQUENCE</scope>
    <source>
        <strain evidence="1">SARC-B</strain>
        <strain evidence="2">SARC-C</strain>
        <strain evidence="3">SULA</strain>
    </source>
</reference>
<accession>A0A0E3GVI3</accession>
<dbReference type="EMBL" id="CP011055">
    <property type="protein sequence ID" value="AKA74677.1"/>
    <property type="molecule type" value="Genomic_DNA"/>
</dbReference>
<dbReference type="AlphaFoldDB" id="A0A0E3GVI3"/>
<protein>
    <submittedName>
        <fullName evidence="2">ISNCY family transposase</fullName>
    </submittedName>
</protein>
<dbReference type="Proteomes" id="UP000275843">
    <property type="component" value="Chromosome"/>
</dbReference>
<dbReference type="Proteomes" id="UP000269431">
    <property type="component" value="Chromosome"/>
</dbReference>
<dbReference type="EMBL" id="CP033240">
    <property type="protein sequence ID" value="AZF82214.1"/>
    <property type="molecule type" value="Genomic_DNA"/>
</dbReference>
<dbReference type="EMBL" id="CP011056">
    <property type="protein sequence ID" value="AKA77371.1"/>
    <property type="molecule type" value="Genomic_DNA"/>
</dbReference>
<evidence type="ECO:0000313" key="18">
    <source>
        <dbReference type="Proteomes" id="UP000275843"/>
    </source>
</evidence>
<dbReference type="Proteomes" id="UP000278715">
    <property type="component" value="Chromosome"/>
</dbReference>
<evidence type="ECO:0000313" key="4">
    <source>
        <dbReference type="EMBL" id="AZF69141.1"/>
    </source>
</evidence>
<evidence type="ECO:0000313" key="6">
    <source>
        <dbReference type="EMBL" id="AZF74381.1"/>
    </source>
</evidence>
<dbReference type="Proteomes" id="UP000267993">
    <property type="component" value="Chromosome"/>
</dbReference>
<evidence type="ECO:0000313" key="20">
    <source>
        <dbReference type="Proteomes" id="UP000282269"/>
    </source>
</evidence>
<evidence type="ECO:0000313" key="11">
    <source>
        <dbReference type="Proteomes" id="UP000033057"/>
    </source>
</evidence>
<evidence type="ECO:0000313" key="10">
    <source>
        <dbReference type="EMBL" id="AZF84806.1"/>
    </source>
</evidence>
<gene>
    <name evidence="3" type="ORF">SULA_2559</name>
    <name evidence="1" type="ORF">SULB_2561</name>
    <name evidence="2" type="ORF">SULC_2556</name>
    <name evidence="4" type="ORF">SULG_12995</name>
    <name evidence="5" type="ORF">SULH_12995</name>
    <name evidence="6" type="ORF">SULI_12995</name>
    <name evidence="7" type="ORF">SULM_12985</name>
    <name evidence="8" type="ORF">SULN_12975</name>
    <name evidence="9" type="ORF">SULO_12995</name>
    <name evidence="10" type="ORF">SULZ_13025</name>
</gene>
<evidence type="ECO:0000313" key="3">
    <source>
        <dbReference type="EMBL" id="AKA80062.1"/>
    </source>
</evidence>
<dbReference type="Proteomes" id="UP000033106">
    <property type="component" value="Chromosome"/>
</dbReference>
<evidence type="ECO:0000313" key="9">
    <source>
        <dbReference type="EMBL" id="AZF82214.1"/>
    </source>
</evidence>
<evidence type="ECO:0000313" key="16">
    <source>
        <dbReference type="Proteomes" id="UP000273194"/>
    </source>
</evidence>
<dbReference type="EMBL" id="CP033235">
    <property type="protein sequence ID" value="AZF69141.1"/>
    <property type="molecule type" value="Genomic_DNA"/>
</dbReference>
<sequence length="354" mass="40310">MTEELTREEYYKALEKAVNEVILSMTGTRKDVAKRLLLGAVVGRNATEIAQEAEMDYETVLNNLDKAAQAKLIEIVKKLVGDHPVLLIIDDTHDHKLYARAMPVSRNGAQIFYCRAHKRFESAIQLLVIGVKDLVNNQIYVIHIIAYIPRKVEEELKRRGEEVKFKTKIDALLEFLSSLSGLNVKSKVFDSWYVNSRTLQGNTMGELKSSARVVEGGRSVPVGEFPQGEYLVEYLGTPIKLLVIDDYKGYGRRYFFSTDLNDTAEDIITTWENRWDIEVLIRELKALGLEGGSFLTWVRNSGFVALKALSLLVVQYFKYSTGLRLGAKRLARLIKSIYREAGGIKKLFKRRRKP</sequence>
<organism evidence="2 11">
    <name type="scientific">Saccharolobus solfataricus</name>
    <name type="common">Sulfolobus solfataricus</name>
    <dbReference type="NCBI Taxonomy" id="2287"/>
    <lineage>
        <taxon>Archaea</taxon>
        <taxon>Thermoproteota</taxon>
        <taxon>Thermoprotei</taxon>
        <taxon>Sulfolobales</taxon>
        <taxon>Sulfolobaceae</taxon>
        <taxon>Saccharolobus</taxon>
    </lineage>
</organism>
<dbReference type="GeneID" id="44130520"/>
<reference evidence="11 12" key="1">
    <citation type="journal article" date="2015" name="Genome Announc.">
        <title>Complete Genome Sequence of Sulfolobus solfataricus Strain 98/2 and Evolved Derivatives.</title>
        <authorList>
            <person name="McCarthy S."/>
            <person name="Gradnigo J."/>
            <person name="Johnson T."/>
            <person name="Payne S."/>
            <person name="Lipzen A."/>
            <person name="Martin J."/>
            <person name="Schackwitz W."/>
            <person name="Moriyama E."/>
            <person name="Blum P."/>
        </authorList>
    </citation>
    <scope>NUCLEOTIDE SEQUENCE [LARGE SCALE GENOMIC DNA]</scope>
    <source>
        <strain evidence="11">98/2 SULC</strain>
        <strain evidence="1">SARC-B</strain>
        <strain evidence="2">SARC-C</strain>
        <strain evidence="3 13">SULA</strain>
        <strain evidence="12">SULB</strain>
    </source>
</reference>
<dbReference type="PATRIC" id="fig|2287.6.peg.2725"/>
<dbReference type="KEGG" id="ssoa:SULA_2559"/>
<dbReference type="EMBL" id="CP033236">
    <property type="protein sequence ID" value="AZF71761.1"/>
    <property type="molecule type" value="Genomic_DNA"/>
</dbReference>
<evidence type="ECO:0000313" key="12">
    <source>
        <dbReference type="Proteomes" id="UP000033085"/>
    </source>
</evidence>
<evidence type="ECO:0000313" key="2">
    <source>
        <dbReference type="EMBL" id="AKA77371.1"/>
    </source>
</evidence>
<dbReference type="RefSeq" id="WP_010923366.1">
    <property type="nucleotide sequence ID" value="NZ_CP011055.2"/>
</dbReference>
<dbReference type="KEGG" id="ssof:SULC_2556"/>
<evidence type="ECO:0000313" key="7">
    <source>
        <dbReference type="EMBL" id="AZF77004.1"/>
    </source>
</evidence>
<dbReference type="Pfam" id="PF04693">
    <property type="entry name" value="DDE_Tnp_2"/>
    <property type="match status" value="1"/>
</dbReference>
<proteinExistence type="predicted"/>
<dbReference type="EMBL" id="CP033237">
    <property type="protein sequence ID" value="AZF74381.1"/>
    <property type="molecule type" value="Genomic_DNA"/>
</dbReference>
<evidence type="ECO:0000313" key="17">
    <source>
        <dbReference type="Proteomes" id="UP000273443"/>
    </source>
</evidence>
<evidence type="ECO:0000313" key="14">
    <source>
        <dbReference type="Proteomes" id="UP000267993"/>
    </source>
</evidence>
<dbReference type="EMBL" id="CP033238">
    <property type="protein sequence ID" value="AZF77004.1"/>
    <property type="molecule type" value="Genomic_DNA"/>
</dbReference>
<dbReference type="InterPro" id="IPR006783">
    <property type="entry name" value="Transposase_ISC1217"/>
</dbReference>
<dbReference type="Proteomes" id="UP000273443">
    <property type="component" value="Chromosome"/>
</dbReference>
<evidence type="ECO:0000313" key="5">
    <source>
        <dbReference type="EMBL" id="AZF71761.1"/>
    </source>
</evidence>